<dbReference type="NCBIfam" id="TIGR01730">
    <property type="entry name" value="RND_mfp"/>
    <property type="match status" value="1"/>
</dbReference>
<dbReference type="PANTHER" id="PTHR30469">
    <property type="entry name" value="MULTIDRUG RESISTANCE PROTEIN MDTA"/>
    <property type="match status" value="1"/>
</dbReference>
<evidence type="ECO:0000256" key="2">
    <source>
        <dbReference type="SAM" id="Coils"/>
    </source>
</evidence>
<dbReference type="Pfam" id="PF25954">
    <property type="entry name" value="Beta-barrel_RND_2"/>
    <property type="match status" value="1"/>
</dbReference>
<dbReference type="SUPFAM" id="SSF111369">
    <property type="entry name" value="HlyD-like secretion proteins"/>
    <property type="match status" value="1"/>
</dbReference>
<evidence type="ECO:0000259" key="4">
    <source>
        <dbReference type="Pfam" id="PF25954"/>
    </source>
</evidence>
<dbReference type="InterPro" id="IPR058637">
    <property type="entry name" value="YknX-like_C"/>
</dbReference>
<dbReference type="PANTHER" id="PTHR30469:SF15">
    <property type="entry name" value="HLYD FAMILY OF SECRETION PROTEINS"/>
    <property type="match status" value="1"/>
</dbReference>
<proteinExistence type="inferred from homology"/>
<dbReference type="Pfam" id="PF25973">
    <property type="entry name" value="BSH_CzcB"/>
    <property type="match status" value="1"/>
</dbReference>
<dbReference type="InterPro" id="IPR058647">
    <property type="entry name" value="BSH_CzcB-like"/>
</dbReference>
<dbReference type="Gene3D" id="2.40.50.100">
    <property type="match status" value="1"/>
</dbReference>
<keyword evidence="2" id="KW-0175">Coiled coil</keyword>
<organism evidence="7 8">
    <name type="scientific">Gangjinia marincola</name>
    <dbReference type="NCBI Taxonomy" id="578463"/>
    <lineage>
        <taxon>Bacteria</taxon>
        <taxon>Pseudomonadati</taxon>
        <taxon>Bacteroidota</taxon>
        <taxon>Flavobacteriia</taxon>
        <taxon>Flavobacteriales</taxon>
        <taxon>Flavobacteriaceae</taxon>
        <taxon>Gangjinia</taxon>
    </lineage>
</organism>
<evidence type="ECO:0000313" key="8">
    <source>
        <dbReference type="Proteomes" id="UP001500507"/>
    </source>
</evidence>
<name>A0ABP3XT68_9FLAO</name>
<dbReference type="EMBL" id="BAAAFG010000002">
    <property type="protein sequence ID" value="GAA0871545.1"/>
    <property type="molecule type" value="Genomic_DNA"/>
</dbReference>
<comment type="similarity">
    <text evidence="1">Belongs to the membrane fusion protein (MFP) (TC 8.A.1) family.</text>
</comment>
<comment type="caution">
    <text evidence="7">The sequence shown here is derived from an EMBL/GenBank/DDBJ whole genome shotgun (WGS) entry which is preliminary data.</text>
</comment>
<reference evidence="8" key="1">
    <citation type="journal article" date="2019" name="Int. J. Syst. Evol. Microbiol.">
        <title>The Global Catalogue of Microorganisms (GCM) 10K type strain sequencing project: providing services to taxonomists for standard genome sequencing and annotation.</title>
        <authorList>
            <consortium name="The Broad Institute Genomics Platform"/>
            <consortium name="The Broad Institute Genome Sequencing Center for Infectious Disease"/>
            <person name="Wu L."/>
            <person name="Ma J."/>
        </authorList>
    </citation>
    <scope>NUCLEOTIDE SEQUENCE [LARGE SCALE GENOMIC DNA]</scope>
    <source>
        <strain evidence="8">JCM 16082</strain>
    </source>
</reference>
<dbReference type="InterPro" id="IPR058648">
    <property type="entry name" value="HH_CzcB-like"/>
</dbReference>
<dbReference type="Gene3D" id="2.40.30.170">
    <property type="match status" value="1"/>
</dbReference>
<dbReference type="InterPro" id="IPR058792">
    <property type="entry name" value="Beta-barrel_RND_2"/>
</dbReference>
<evidence type="ECO:0000259" key="3">
    <source>
        <dbReference type="Pfam" id="PF25893"/>
    </source>
</evidence>
<sequence length="390" mass="43242">MKLTFLKFLSLSLLLISCGGNKKKSVEDTIASKNLEEIQELRSSLKTEQSELNDKLTRLDAAIKKLDQSDNAALITVKQVSDTLFNHYVELQGNVSTKKNVIVYPEMQGVLQRVYVKEGDNVRKGQLLATIDDGGLSSQVAQVETQAALAKTTFERQKALWEQQIGSEIQYLQAKSNYEAAQNQVNQMKSMLGKTSVRAPFSGVVDDVITEQGTVVAPGSQLFRIVNLDDMYIKADVPERYIKDIQPGKEVIVNLPILGEQIKTKVRQTSNYINPSNRTFSIEVAVPNKKGLIKPNLTARLKINDYTKEDAILIPLNIISENADGEQFVYLVQQDSTNSDVNIANRKIISTGKSQQDFIEVTNGLASGDKIIVEGARSVKDGQEVSIVEY</sequence>
<feature type="domain" description="YknX-like C-terminal permuted SH3-like" evidence="6">
    <location>
        <begin position="323"/>
        <end position="386"/>
    </location>
</feature>
<protein>
    <submittedName>
        <fullName evidence="7">Efflux RND transporter periplasmic adaptor subunit</fullName>
    </submittedName>
</protein>
<gene>
    <name evidence="7" type="ORF">GCM10009117_06910</name>
</gene>
<feature type="coiled-coil region" evidence="2">
    <location>
        <begin position="35"/>
        <end position="69"/>
    </location>
</feature>
<accession>A0ABP3XT68</accession>
<dbReference type="Gene3D" id="2.40.420.20">
    <property type="match status" value="1"/>
</dbReference>
<feature type="domain" description="CzcB-like alpha-helical hairpin" evidence="3">
    <location>
        <begin position="136"/>
        <end position="192"/>
    </location>
</feature>
<evidence type="ECO:0000256" key="1">
    <source>
        <dbReference type="ARBA" id="ARBA00009477"/>
    </source>
</evidence>
<evidence type="ECO:0000313" key="7">
    <source>
        <dbReference type="EMBL" id="GAA0871545.1"/>
    </source>
</evidence>
<evidence type="ECO:0000259" key="6">
    <source>
        <dbReference type="Pfam" id="PF25989"/>
    </source>
</evidence>
<keyword evidence="8" id="KW-1185">Reference proteome</keyword>
<dbReference type="Gene3D" id="1.10.287.470">
    <property type="entry name" value="Helix hairpin bin"/>
    <property type="match status" value="1"/>
</dbReference>
<feature type="domain" description="CzcB-like barrel-sandwich hybrid" evidence="5">
    <location>
        <begin position="101"/>
        <end position="226"/>
    </location>
</feature>
<dbReference type="PROSITE" id="PS51257">
    <property type="entry name" value="PROKAR_LIPOPROTEIN"/>
    <property type="match status" value="1"/>
</dbReference>
<dbReference type="RefSeq" id="WP_343763885.1">
    <property type="nucleotide sequence ID" value="NZ_BAAAFG010000002.1"/>
</dbReference>
<feature type="domain" description="CusB-like beta-barrel" evidence="4">
    <location>
        <begin position="233"/>
        <end position="305"/>
    </location>
</feature>
<dbReference type="Pfam" id="PF25989">
    <property type="entry name" value="YknX_C"/>
    <property type="match status" value="1"/>
</dbReference>
<dbReference type="InterPro" id="IPR006143">
    <property type="entry name" value="RND_pump_MFP"/>
</dbReference>
<dbReference type="Pfam" id="PF25893">
    <property type="entry name" value="HH_CzcB"/>
    <property type="match status" value="1"/>
</dbReference>
<dbReference type="Proteomes" id="UP001500507">
    <property type="component" value="Unassembled WGS sequence"/>
</dbReference>
<evidence type="ECO:0000259" key="5">
    <source>
        <dbReference type="Pfam" id="PF25973"/>
    </source>
</evidence>